<accession>A0A3G6JCV1</accession>
<evidence type="ECO:0000313" key="13">
    <source>
        <dbReference type="Proteomes" id="UP000269019"/>
    </source>
</evidence>
<keyword evidence="8 11" id="KW-0808">Transferase</keyword>
<evidence type="ECO:0000256" key="3">
    <source>
        <dbReference type="ARBA" id="ARBA00007110"/>
    </source>
</evidence>
<dbReference type="EMBL" id="CP033896">
    <property type="protein sequence ID" value="AZA13984.1"/>
    <property type="molecule type" value="Genomic_DNA"/>
</dbReference>
<dbReference type="InterPro" id="IPR003200">
    <property type="entry name" value="Nict_dMeBzImd_PRibTrfase"/>
</dbReference>
<dbReference type="Pfam" id="PF02277">
    <property type="entry name" value="DBI_PRT"/>
    <property type="match status" value="1"/>
</dbReference>
<evidence type="ECO:0000256" key="11">
    <source>
        <dbReference type="HAMAP-Rule" id="MF_00230"/>
    </source>
</evidence>
<evidence type="ECO:0000256" key="8">
    <source>
        <dbReference type="ARBA" id="ARBA00022679"/>
    </source>
</evidence>
<organism evidence="12 13">
    <name type="scientific">Corynebacterium choanae</name>
    <dbReference type="NCBI Taxonomy" id="1862358"/>
    <lineage>
        <taxon>Bacteria</taxon>
        <taxon>Bacillati</taxon>
        <taxon>Actinomycetota</taxon>
        <taxon>Actinomycetes</taxon>
        <taxon>Mycobacteriales</taxon>
        <taxon>Corynebacteriaceae</taxon>
        <taxon>Corynebacterium</taxon>
    </lineage>
</organism>
<reference evidence="12 13" key="1">
    <citation type="submission" date="2018-11" db="EMBL/GenBank/DDBJ databases">
        <authorList>
            <person name="Kleinhagauer T."/>
            <person name="Glaeser S.P."/>
            <person name="Spergser J."/>
            <person name="Ruckert C."/>
            <person name="Kaempfer P."/>
            <person name="Busse H.-J."/>
        </authorList>
    </citation>
    <scope>NUCLEOTIDE SEQUENCE [LARGE SCALE GENOMIC DNA]</scope>
    <source>
        <strain evidence="12 13">200CH</strain>
    </source>
</reference>
<dbReference type="RefSeq" id="WP_123928804.1">
    <property type="nucleotide sequence ID" value="NZ_CP033896.1"/>
</dbReference>
<evidence type="ECO:0000256" key="9">
    <source>
        <dbReference type="ARBA" id="ARBA00030686"/>
    </source>
</evidence>
<evidence type="ECO:0000256" key="7">
    <source>
        <dbReference type="ARBA" id="ARBA00022676"/>
    </source>
</evidence>
<comment type="function">
    <text evidence="1 11">Catalyzes the synthesis of alpha-ribazole-5'-phosphate from nicotinate mononucleotide (NAMN) and 5,6-dimethylbenzimidazole (DMB).</text>
</comment>
<comment type="similarity">
    <text evidence="3 11">Belongs to the CobT family.</text>
</comment>
<dbReference type="GO" id="GO:0009236">
    <property type="term" value="P:cobalamin biosynthetic process"/>
    <property type="evidence" value="ECO:0007669"/>
    <property type="project" value="UniProtKB-UniRule"/>
</dbReference>
<keyword evidence="7 11" id="KW-0328">Glycosyltransferase</keyword>
<protein>
    <recommendedName>
        <fullName evidence="5 11">Nicotinate-nucleotide--dimethylbenzimidazole phosphoribosyltransferase</fullName>
        <shortName evidence="11">NN:DBI PRT</shortName>
        <ecNumber evidence="4 11">2.4.2.21</ecNumber>
    </recommendedName>
    <alternativeName>
        <fullName evidence="9 11">N(1)-alpha-phosphoribosyltransferase</fullName>
    </alternativeName>
</protein>
<dbReference type="InterPro" id="IPR017846">
    <property type="entry name" value="Nict_dMeBzImd_PRibTrfase_bact"/>
</dbReference>
<sequence>MDAATLFPRIVSPDSDVFAEARAYQDAMTKPRGCLGRLEDIGCFIAACQGQVPPRRLTHPAIVVFAGDHGVAEQGVSPFPTSVSIHVANNIVNGDAGIAIFGASAGATVQVADISLDHDVDGPYRIRRSCGSIDREDAMTLDEAVRAIQVGQRLCNEQVDRGADILIAGEIGIGNTTPSAALIGVLTASEPVAVVGRGSGVDDAGWQRKTACVRDAMFRARNVRHNIVSLLATVSGPDIAAMAGFLAQAAVRQTPVILDGVITAAAALAANRLAPGARRWWLAGHRSAEPAQTLALKELELEPIVELGMRLGEGTGAAIALPIVKSAVDVMIDLPTFAQSGVAEPTV</sequence>
<dbReference type="CDD" id="cd02439">
    <property type="entry name" value="DMB-PRT_CobT"/>
    <property type="match status" value="1"/>
</dbReference>
<dbReference type="AlphaFoldDB" id="A0A3G6JCV1"/>
<comment type="pathway">
    <text evidence="2 11">Nucleoside biosynthesis; alpha-ribazole biosynthesis; alpha-ribazole from 5,6-dimethylbenzimidazole: step 1/2.</text>
</comment>
<feature type="active site" description="Proton acceptor" evidence="11">
    <location>
        <position position="313"/>
    </location>
</feature>
<dbReference type="Gene3D" id="1.10.1610.10">
    <property type="match status" value="1"/>
</dbReference>
<dbReference type="OrthoDB" id="9781491at2"/>
<dbReference type="NCBIfam" id="NF000996">
    <property type="entry name" value="PRK00105.1"/>
    <property type="match status" value="1"/>
</dbReference>
<dbReference type="GO" id="GO:0008939">
    <property type="term" value="F:nicotinate-nucleotide-dimethylbenzimidazole phosphoribosyltransferase activity"/>
    <property type="evidence" value="ECO:0007669"/>
    <property type="project" value="UniProtKB-UniRule"/>
</dbReference>
<dbReference type="HAMAP" id="MF_00230">
    <property type="entry name" value="CobT"/>
    <property type="match status" value="1"/>
</dbReference>
<dbReference type="PANTHER" id="PTHR43463">
    <property type="entry name" value="NICOTINATE-NUCLEOTIDE--DIMETHYLBENZIMIDAZOLE PHOSPHORIBOSYLTRANSFERASE"/>
    <property type="match status" value="1"/>
</dbReference>
<evidence type="ECO:0000256" key="10">
    <source>
        <dbReference type="ARBA" id="ARBA00047340"/>
    </source>
</evidence>
<evidence type="ECO:0000256" key="6">
    <source>
        <dbReference type="ARBA" id="ARBA00022573"/>
    </source>
</evidence>
<evidence type="ECO:0000256" key="4">
    <source>
        <dbReference type="ARBA" id="ARBA00011991"/>
    </source>
</evidence>
<comment type="catalytic activity">
    <reaction evidence="10 11">
        <text>5,6-dimethylbenzimidazole + nicotinate beta-D-ribonucleotide = alpha-ribazole 5'-phosphate + nicotinate + H(+)</text>
        <dbReference type="Rhea" id="RHEA:11196"/>
        <dbReference type="ChEBI" id="CHEBI:15378"/>
        <dbReference type="ChEBI" id="CHEBI:15890"/>
        <dbReference type="ChEBI" id="CHEBI:32544"/>
        <dbReference type="ChEBI" id="CHEBI:57502"/>
        <dbReference type="ChEBI" id="CHEBI:57918"/>
        <dbReference type="EC" id="2.4.2.21"/>
    </reaction>
</comment>
<dbReference type="NCBIfam" id="TIGR03160">
    <property type="entry name" value="cobT_DBIPRT"/>
    <property type="match status" value="1"/>
</dbReference>
<name>A0A3G6JCV1_9CORY</name>
<dbReference type="PANTHER" id="PTHR43463:SF1">
    <property type="entry name" value="NICOTINATE-NUCLEOTIDE--DIMETHYLBENZIMIDAZOLE PHOSPHORIBOSYLTRANSFERASE"/>
    <property type="match status" value="1"/>
</dbReference>
<evidence type="ECO:0000256" key="5">
    <source>
        <dbReference type="ARBA" id="ARBA00015486"/>
    </source>
</evidence>
<dbReference type="SUPFAM" id="SSF52733">
    <property type="entry name" value="Nicotinate mononucleotide:5,6-dimethylbenzimidazole phosphoribosyltransferase (CobT)"/>
    <property type="match status" value="1"/>
</dbReference>
<dbReference type="InterPro" id="IPR036087">
    <property type="entry name" value="Nict_dMeBzImd_PRibTrfase_sf"/>
</dbReference>
<dbReference type="InterPro" id="IPR023195">
    <property type="entry name" value="Nict_dMeBzImd_PRibTrfase_N"/>
</dbReference>
<dbReference type="KEGG" id="ccho:CCHOA_07960"/>
<gene>
    <name evidence="11 12" type="primary">cobT</name>
    <name evidence="12" type="ORF">CCHOA_07960</name>
</gene>
<keyword evidence="6 11" id="KW-0169">Cobalamin biosynthesis</keyword>
<proteinExistence type="inferred from homology"/>
<dbReference type="UniPathway" id="UPA00061">
    <property type="reaction ID" value="UER00516"/>
</dbReference>
<dbReference type="EC" id="2.4.2.21" evidence="4 11"/>
<dbReference type="Proteomes" id="UP000269019">
    <property type="component" value="Chromosome"/>
</dbReference>
<dbReference type="Gene3D" id="3.40.50.10210">
    <property type="match status" value="1"/>
</dbReference>
<evidence type="ECO:0000256" key="2">
    <source>
        <dbReference type="ARBA" id="ARBA00005049"/>
    </source>
</evidence>
<evidence type="ECO:0000256" key="1">
    <source>
        <dbReference type="ARBA" id="ARBA00002197"/>
    </source>
</evidence>
<keyword evidence="13" id="KW-1185">Reference proteome</keyword>
<evidence type="ECO:0000313" key="12">
    <source>
        <dbReference type="EMBL" id="AZA13984.1"/>
    </source>
</evidence>